<dbReference type="NCBIfam" id="TIGR00330">
    <property type="entry name" value="glpX"/>
    <property type="match status" value="1"/>
</dbReference>
<evidence type="ECO:0000256" key="1">
    <source>
        <dbReference type="ARBA" id="ARBA00001273"/>
    </source>
</evidence>
<evidence type="ECO:0000256" key="2">
    <source>
        <dbReference type="ARBA" id="ARBA00008989"/>
    </source>
</evidence>
<dbReference type="SUPFAM" id="SSF56655">
    <property type="entry name" value="Carbohydrate phosphatase"/>
    <property type="match status" value="1"/>
</dbReference>
<dbReference type="CDD" id="cd01516">
    <property type="entry name" value="FBPase_glpX"/>
    <property type="match status" value="1"/>
</dbReference>
<keyword evidence="4 9" id="KW-0378">Hydrolase</keyword>
<evidence type="ECO:0000256" key="8">
    <source>
        <dbReference type="PIRNR" id="PIRNR004532"/>
    </source>
</evidence>
<keyword evidence="3" id="KW-0479">Metal-binding</keyword>
<dbReference type="Proteomes" id="UP001057134">
    <property type="component" value="Chromosome"/>
</dbReference>
<dbReference type="PANTHER" id="PTHR30447:SF0">
    <property type="entry name" value="FRUCTOSE-1,6-BISPHOSPHATASE 1 CLASS 2-RELATED"/>
    <property type="match status" value="1"/>
</dbReference>
<keyword evidence="6 8" id="KW-0119">Carbohydrate metabolism</keyword>
<organism evidence="9 10">
    <name type="scientific">Paenibacillus konkukensis</name>
    <dbReference type="NCBI Taxonomy" id="2020716"/>
    <lineage>
        <taxon>Bacteria</taxon>
        <taxon>Bacillati</taxon>
        <taxon>Bacillota</taxon>
        <taxon>Bacilli</taxon>
        <taxon>Bacillales</taxon>
        <taxon>Paenibacillaceae</taxon>
        <taxon>Paenibacillus</taxon>
    </lineage>
</organism>
<comment type="pathway">
    <text evidence="7">Carbohydrate biosynthesis.</text>
</comment>
<evidence type="ECO:0000313" key="10">
    <source>
        <dbReference type="Proteomes" id="UP001057134"/>
    </source>
</evidence>
<dbReference type="Gene3D" id="3.40.190.90">
    <property type="match status" value="1"/>
</dbReference>
<dbReference type="GO" id="GO:0042132">
    <property type="term" value="F:fructose 1,6-bisphosphate 1-phosphatase activity"/>
    <property type="evidence" value="ECO:0007669"/>
    <property type="project" value="UniProtKB-EC"/>
</dbReference>
<dbReference type="EMBL" id="CP027059">
    <property type="protein sequence ID" value="UQZ83668.1"/>
    <property type="molecule type" value="Genomic_DNA"/>
</dbReference>
<keyword evidence="10" id="KW-1185">Reference proteome</keyword>
<evidence type="ECO:0000256" key="7">
    <source>
        <dbReference type="ARBA" id="ARBA00024331"/>
    </source>
</evidence>
<evidence type="ECO:0000256" key="5">
    <source>
        <dbReference type="ARBA" id="ARBA00023211"/>
    </source>
</evidence>
<protein>
    <recommendedName>
        <fullName evidence="8">Fructose-1,6-bisphosphatase</fullName>
    </recommendedName>
</protein>
<evidence type="ECO:0000256" key="6">
    <source>
        <dbReference type="ARBA" id="ARBA00023277"/>
    </source>
</evidence>
<gene>
    <name evidence="9" type="primary">glpX_2</name>
    <name evidence="9" type="ORF">SK3146_02875</name>
</gene>
<keyword evidence="5" id="KW-0464">Manganese</keyword>
<evidence type="ECO:0000256" key="4">
    <source>
        <dbReference type="ARBA" id="ARBA00022801"/>
    </source>
</evidence>
<dbReference type="PANTHER" id="PTHR30447">
    <property type="entry name" value="FRUCTOSE-1,6-BISPHOSPHATASE CLASS 2"/>
    <property type="match status" value="1"/>
</dbReference>
<evidence type="ECO:0000313" key="9">
    <source>
        <dbReference type="EMBL" id="UQZ83668.1"/>
    </source>
</evidence>
<dbReference type="RefSeq" id="WP_249865665.1">
    <property type="nucleotide sequence ID" value="NZ_CP027059.1"/>
</dbReference>
<proteinExistence type="inferred from homology"/>
<reference evidence="9" key="2">
    <citation type="journal article" date="2021" name="J Anim Sci Technol">
        <title>Complete genome sequence of Paenibacillus konkukensis sp. nov. SK3146 as a potential probiotic strain.</title>
        <authorList>
            <person name="Jung H.I."/>
            <person name="Park S."/>
            <person name="Niu K.M."/>
            <person name="Lee S.W."/>
            <person name="Kothari D."/>
            <person name="Yi K.J."/>
            <person name="Kim S.K."/>
        </authorList>
    </citation>
    <scope>NUCLEOTIDE SEQUENCE</scope>
    <source>
        <strain evidence="9">SK3146</strain>
    </source>
</reference>
<comment type="similarity">
    <text evidence="2 8">Belongs to the FBPase class 2 family.</text>
</comment>
<sequence length="316" mass="33327">MNHLALDFLRVTQSAALAAKPWIGRGCKHEADDAATTAMRGVLQRMEMDGVVVIGEGELDEAPMLYIGERLGTGRGPRVDIAVDPLEGTTLVASGQDNSTAVIAAAPRGTLLHAPDMYMEKLAVGPKAKGAASLERPLVDNVAAVAAALHKDISDVTVMMQYRDRHQAAIDMVRRTGARVRLFDDGDVTCAISVAVEETGVDLFYGIGGAPEGVISAVALKGLGGEMQARLLPGTEAEYERCRSMGIADPHKLLTLHDLVSSDDCVFAATGITTGLLLAGISKDAGHAEITHSLIVCGGQAGTHFIRSVHEREEQV</sequence>
<name>A0ABY4RQ34_9BACL</name>
<evidence type="ECO:0000256" key="3">
    <source>
        <dbReference type="ARBA" id="ARBA00022723"/>
    </source>
</evidence>
<dbReference type="Pfam" id="PF03320">
    <property type="entry name" value="FBPase_glpX"/>
    <property type="match status" value="1"/>
</dbReference>
<comment type="catalytic activity">
    <reaction evidence="1">
        <text>beta-D-fructose 1,6-bisphosphate + H2O = beta-D-fructose 6-phosphate + phosphate</text>
        <dbReference type="Rhea" id="RHEA:11064"/>
        <dbReference type="ChEBI" id="CHEBI:15377"/>
        <dbReference type="ChEBI" id="CHEBI:32966"/>
        <dbReference type="ChEBI" id="CHEBI:43474"/>
        <dbReference type="ChEBI" id="CHEBI:57634"/>
        <dbReference type="EC" id="3.1.3.11"/>
    </reaction>
</comment>
<dbReference type="PIRSF" id="PIRSF004532">
    <property type="entry name" value="GlpX"/>
    <property type="match status" value="1"/>
</dbReference>
<dbReference type="Gene3D" id="3.30.540.10">
    <property type="entry name" value="Fructose-1,6-Bisphosphatase, subunit A, domain 1"/>
    <property type="match status" value="1"/>
</dbReference>
<dbReference type="InterPro" id="IPR004464">
    <property type="entry name" value="FBPase_class-2/SBPase"/>
</dbReference>
<reference evidence="9" key="1">
    <citation type="submission" date="2018-02" db="EMBL/GenBank/DDBJ databases">
        <authorList>
            <person name="Kim S.-K."/>
            <person name="Jung H.-I."/>
            <person name="Lee S.-W."/>
        </authorList>
    </citation>
    <scope>NUCLEOTIDE SEQUENCE</scope>
    <source>
        <strain evidence="9">SK3146</strain>
    </source>
</reference>
<accession>A0ABY4RQ34</accession>